<dbReference type="EMBL" id="JBHSWU010000006">
    <property type="protein sequence ID" value="MFC6723169.1"/>
    <property type="molecule type" value="Genomic_DNA"/>
</dbReference>
<comment type="subcellular location">
    <subcellularLocation>
        <location evidence="1">Cell envelope</location>
    </subcellularLocation>
</comment>
<accession>A0ABD5RVB6</accession>
<dbReference type="InterPro" id="IPR006059">
    <property type="entry name" value="SBP"/>
</dbReference>
<evidence type="ECO:0000256" key="1">
    <source>
        <dbReference type="ARBA" id="ARBA00004196"/>
    </source>
</evidence>
<dbReference type="PANTHER" id="PTHR43649:SF31">
    <property type="entry name" value="SN-GLYCEROL-3-PHOSPHATE-BINDING PERIPLASMIC PROTEIN UGPB"/>
    <property type="match status" value="1"/>
</dbReference>
<dbReference type="InterPro" id="IPR050490">
    <property type="entry name" value="Bact_solute-bd_prot1"/>
</dbReference>
<organism evidence="4 5">
    <name type="scientific">Halobium palmae</name>
    <dbReference type="NCBI Taxonomy" id="1776492"/>
    <lineage>
        <taxon>Archaea</taxon>
        <taxon>Methanobacteriati</taxon>
        <taxon>Methanobacteriota</taxon>
        <taxon>Stenosarchaea group</taxon>
        <taxon>Halobacteria</taxon>
        <taxon>Halobacteriales</taxon>
        <taxon>Haloferacaceae</taxon>
        <taxon>Halobium</taxon>
    </lineage>
</organism>
<dbReference type="PANTHER" id="PTHR43649">
    <property type="entry name" value="ARABINOSE-BINDING PROTEIN-RELATED"/>
    <property type="match status" value="1"/>
</dbReference>
<dbReference type="Gene3D" id="3.40.190.10">
    <property type="entry name" value="Periplasmic binding protein-like II"/>
    <property type="match status" value="1"/>
</dbReference>
<dbReference type="CDD" id="cd14748">
    <property type="entry name" value="PBP2_UgpB"/>
    <property type="match status" value="1"/>
</dbReference>
<keyword evidence="2" id="KW-0813">Transport</keyword>
<protein>
    <submittedName>
        <fullName evidence="4">ABC transporter substrate-binding protein</fullName>
    </submittedName>
</protein>
<dbReference type="Pfam" id="PF01547">
    <property type="entry name" value="SBP_bac_1"/>
    <property type="match status" value="1"/>
</dbReference>
<gene>
    <name evidence="4" type="ORF">ACFQE1_01930</name>
</gene>
<dbReference type="AlphaFoldDB" id="A0ABD5RVB6"/>
<evidence type="ECO:0000313" key="5">
    <source>
        <dbReference type="Proteomes" id="UP001596328"/>
    </source>
</evidence>
<dbReference type="Proteomes" id="UP001596328">
    <property type="component" value="Unassembled WGS sequence"/>
</dbReference>
<keyword evidence="5" id="KW-1185">Reference proteome</keyword>
<evidence type="ECO:0000256" key="3">
    <source>
        <dbReference type="ARBA" id="ARBA00022729"/>
    </source>
</evidence>
<sequence>MSSEQANVTLAGWQASNEEQSLLRDMVSNFESNNSNINVDYNVIQSKYKQKIKTQLGAQNAPDAFYVDAKYFPSFASQGALLNLSPYVEESDLNTDVFFESLINAFTWDGKLMGLPKGFNPLQMFYNKSHFDEAGATVPKSWDGWRTALTKIQDAGIVEVPMIELANCRTFKGLIYQNGGRIVNDDGSQCLLASEANIETLKYLTDMKKDGLIAIPSEIGAGWPGKGLRSEKASVGVMGMWGLPFIESKPEIDKQIDVAHLPTPSDGERGTVAYTVSYSASANTDHPAAAYELITKLTDKSFAKEWAQMGVPSRKSLQNWEFYDEHPRRKKFIEAGEWTSIAQWGPHSEAINNRLQPQLEAAMLQEKTPQQALETAEKKINSEILS</sequence>
<evidence type="ECO:0000256" key="2">
    <source>
        <dbReference type="ARBA" id="ARBA00022448"/>
    </source>
</evidence>
<proteinExistence type="predicted"/>
<evidence type="ECO:0000313" key="4">
    <source>
        <dbReference type="EMBL" id="MFC6723169.1"/>
    </source>
</evidence>
<name>A0ABD5RVB6_9EURY</name>
<keyword evidence="3" id="KW-0732">Signal</keyword>
<comment type="caution">
    <text evidence="4">The sequence shown here is derived from an EMBL/GenBank/DDBJ whole genome shotgun (WGS) entry which is preliminary data.</text>
</comment>
<dbReference type="SUPFAM" id="SSF53850">
    <property type="entry name" value="Periplasmic binding protein-like II"/>
    <property type="match status" value="1"/>
</dbReference>
<reference evidence="4 5" key="1">
    <citation type="journal article" date="2019" name="Int. J. Syst. Evol. Microbiol.">
        <title>The Global Catalogue of Microorganisms (GCM) 10K type strain sequencing project: providing services to taxonomists for standard genome sequencing and annotation.</title>
        <authorList>
            <consortium name="The Broad Institute Genomics Platform"/>
            <consortium name="The Broad Institute Genome Sequencing Center for Infectious Disease"/>
            <person name="Wu L."/>
            <person name="Ma J."/>
        </authorList>
    </citation>
    <scope>NUCLEOTIDE SEQUENCE [LARGE SCALE GENOMIC DNA]</scope>
    <source>
        <strain evidence="4 5">NBRC 111368</strain>
    </source>
</reference>